<keyword evidence="2" id="KW-0511">Multifunctional enzyme</keyword>
<reference evidence="4 5" key="1">
    <citation type="submission" date="2020-02" db="EMBL/GenBank/DDBJ databases">
        <title>Whole-genome analyses of novel actinobacteria.</title>
        <authorList>
            <person name="Sahin N."/>
            <person name="Tatar D."/>
        </authorList>
    </citation>
    <scope>NUCLEOTIDE SEQUENCE [LARGE SCALE GENOMIC DNA]</scope>
    <source>
        <strain evidence="4 5">SB3404</strain>
    </source>
</reference>
<dbReference type="PANTHER" id="PTHR43775:SF51">
    <property type="entry name" value="INACTIVE PHENOLPHTHIOCEROL SYNTHESIS POLYKETIDE SYNTHASE TYPE I PKS1-RELATED"/>
    <property type="match status" value="1"/>
</dbReference>
<name>A0A6G4X9W0_9ACTN</name>
<feature type="non-terminal residue" evidence="4">
    <location>
        <position position="198"/>
    </location>
</feature>
<accession>A0A6G4X9W0</accession>
<dbReference type="AlphaFoldDB" id="A0A6G4X9W0"/>
<evidence type="ECO:0000313" key="5">
    <source>
        <dbReference type="Proteomes" id="UP000477722"/>
    </source>
</evidence>
<evidence type="ECO:0000313" key="4">
    <source>
        <dbReference type="EMBL" id="NGO74033.1"/>
    </source>
</evidence>
<gene>
    <name evidence="4" type="ORF">G5C65_38105</name>
</gene>
<dbReference type="RefSeq" id="WP_165303657.1">
    <property type="nucleotide sequence ID" value="NZ_JAAKZZ010001092.1"/>
</dbReference>
<dbReference type="InterPro" id="IPR050091">
    <property type="entry name" value="PKS_NRPS_Biosynth_Enz"/>
</dbReference>
<dbReference type="InterPro" id="IPR014043">
    <property type="entry name" value="Acyl_transferase_dom"/>
</dbReference>
<keyword evidence="5" id="KW-1185">Reference proteome</keyword>
<dbReference type="SUPFAM" id="SSF52151">
    <property type="entry name" value="FabD/lysophospholipase-like"/>
    <property type="match status" value="1"/>
</dbReference>
<feature type="domain" description="Malonyl-CoA:ACP transacylase (MAT)" evidence="3">
    <location>
        <begin position="89"/>
        <end position="198"/>
    </location>
</feature>
<protein>
    <submittedName>
        <fullName evidence="4">Acyltransferase domain-containing protein</fullName>
    </submittedName>
</protein>
<proteinExistence type="predicted"/>
<sequence>PWVVSGQSGAALRAQAERLGAFVRQRPDADGAGLAGVGRVLALSRAALPHRAVVVGEDPRPGLDALAHDRPDPDVVTGVADVSGRLVFVFPGQGSQWVGMGAGLLDASAVFAGVVAECAEALSSLVDWSLVDVLRHGVGLERVDVVQPASFAVMVALAELWRSHGVEPDAVLGHSQGEIAAAVVSGALSLGDGVRVVA</sequence>
<comment type="caution">
    <text evidence="4">The sequence shown here is derived from an EMBL/GenBank/DDBJ whole genome shotgun (WGS) entry which is preliminary data.</text>
</comment>
<evidence type="ECO:0000259" key="3">
    <source>
        <dbReference type="SMART" id="SM00827"/>
    </source>
</evidence>
<keyword evidence="4" id="KW-0012">Acyltransferase</keyword>
<dbReference type="GO" id="GO:0004312">
    <property type="term" value="F:fatty acid synthase activity"/>
    <property type="evidence" value="ECO:0007669"/>
    <property type="project" value="TreeGrafter"/>
</dbReference>
<evidence type="ECO:0000256" key="1">
    <source>
        <dbReference type="ARBA" id="ARBA00022679"/>
    </source>
</evidence>
<dbReference type="GO" id="GO:0006633">
    <property type="term" value="P:fatty acid biosynthetic process"/>
    <property type="evidence" value="ECO:0007669"/>
    <property type="project" value="TreeGrafter"/>
</dbReference>
<dbReference type="SMART" id="SM00827">
    <property type="entry name" value="PKS_AT"/>
    <property type="match status" value="1"/>
</dbReference>
<dbReference type="InterPro" id="IPR001227">
    <property type="entry name" value="Ac_transferase_dom_sf"/>
</dbReference>
<dbReference type="InterPro" id="IPR016035">
    <property type="entry name" value="Acyl_Trfase/lysoPLipase"/>
</dbReference>
<organism evidence="4 5">
    <name type="scientific">Streptomyces boncukensis</name>
    <dbReference type="NCBI Taxonomy" id="2711219"/>
    <lineage>
        <taxon>Bacteria</taxon>
        <taxon>Bacillati</taxon>
        <taxon>Actinomycetota</taxon>
        <taxon>Actinomycetes</taxon>
        <taxon>Kitasatosporales</taxon>
        <taxon>Streptomycetaceae</taxon>
        <taxon>Streptomyces</taxon>
    </lineage>
</organism>
<dbReference type="Gene3D" id="3.40.366.10">
    <property type="entry name" value="Malonyl-Coenzyme A Acyl Carrier Protein, domain 2"/>
    <property type="match status" value="1"/>
</dbReference>
<dbReference type="Proteomes" id="UP000477722">
    <property type="component" value="Unassembled WGS sequence"/>
</dbReference>
<keyword evidence="1 4" id="KW-0808">Transferase</keyword>
<evidence type="ECO:0000256" key="2">
    <source>
        <dbReference type="ARBA" id="ARBA00023268"/>
    </source>
</evidence>
<dbReference type="Pfam" id="PF00698">
    <property type="entry name" value="Acyl_transf_1"/>
    <property type="match status" value="1"/>
</dbReference>
<dbReference type="EMBL" id="JAAKZZ010001092">
    <property type="protein sequence ID" value="NGO74033.1"/>
    <property type="molecule type" value="Genomic_DNA"/>
</dbReference>
<dbReference type="PANTHER" id="PTHR43775">
    <property type="entry name" value="FATTY ACID SYNTHASE"/>
    <property type="match status" value="1"/>
</dbReference>
<feature type="non-terminal residue" evidence="4">
    <location>
        <position position="1"/>
    </location>
</feature>